<dbReference type="Proteomes" id="UP000516446">
    <property type="component" value="Chromosome"/>
</dbReference>
<reference evidence="9 10" key="1">
    <citation type="submission" date="2019-08" db="EMBL/GenBank/DDBJ databases">
        <authorList>
            <person name="Chang H.C."/>
            <person name="Mun S.Y."/>
        </authorList>
    </citation>
    <scope>NUCLEOTIDE SEQUENCE [LARGE SCALE GENOMIC DNA]</scope>
    <source>
        <strain evidence="9 10">SK</strain>
    </source>
</reference>
<gene>
    <name evidence="9" type="ORF">FY536_03520</name>
</gene>
<evidence type="ECO:0000259" key="8">
    <source>
        <dbReference type="Pfam" id="PF12821"/>
    </source>
</evidence>
<dbReference type="EMBL" id="CP043431">
    <property type="protein sequence ID" value="QNT64409.1"/>
    <property type="molecule type" value="Genomic_DNA"/>
</dbReference>
<dbReference type="PANTHER" id="PTHR34390">
    <property type="entry name" value="UPF0442 PROTEIN YJJB-RELATED"/>
    <property type="match status" value="1"/>
</dbReference>
<dbReference type="GO" id="GO:0005886">
    <property type="term" value="C:plasma membrane"/>
    <property type="evidence" value="ECO:0007669"/>
    <property type="project" value="UniProtKB-SubCell"/>
</dbReference>
<dbReference type="Pfam" id="PF12821">
    <property type="entry name" value="ThrE_2"/>
    <property type="match status" value="1"/>
</dbReference>
<evidence type="ECO:0000256" key="3">
    <source>
        <dbReference type="ARBA" id="ARBA00022519"/>
    </source>
</evidence>
<dbReference type="PANTHER" id="PTHR34390:SF1">
    <property type="entry name" value="SUCCINATE TRANSPORTER SUBUNIT YJJB-RELATED"/>
    <property type="match status" value="1"/>
</dbReference>
<dbReference type="InterPro" id="IPR050539">
    <property type="entry name" value="ThrE_Dicarb/AminoAcid_Exp"/>
</dbReference>
<evidence type="ECO:0000256" key="2">
    <source>
        <dbReference type="ARBA" id="ARBA00022475"/>
    </source>
</evidence>
<keyword evidence="4" id="KW-0812">Transmembrane</keyword>
<protein>
    <submittedName>
        <fullName evidence="9">Threonine/serine exporter</fullName>
    </submittedName>
</protein>
<keyword evidence="10" id="KW-1185">Reference proteome</keyword>
<evidence type="ECO:0000256" key="4">
    <source>
        <dbReference type="ARBA" id="ARBA00022692"/>
    </source>
</evidence>
<evidence type="ECO:0000313" key="9">
    <source>
        <dbReference type="EMBL" id="QNT64409.1"/>
    </source>
</evidence>
<comment type="similarity">
    <text evidence="7">Belongs to the ThrE exporter (TC 2.A.79) family.</text>
</comment>
<dbReference type="AlphaFoldDB" id="A0A7H1MLS3"/>
<evidence type="ECO:0000256" key="6">
    <source>
        <dbReference type="ARBA" id="ARBA00023136"/>
    </source>
</evidence>
<feature type="domain" description="Threonine/Serine exporter ThrE" evidence="8">
    <location>
        <begin position="8"/>
        <end position="131"/>
    </location>
</feature>
<dbReference type="GO" id="GO:0015744">
    <property type="term" value="P:succinate transport"/>
    <property type="evidence" value="ECO:0007669"/>
    <property type="project" value="TreeGrafter"/>
</dbReference>
<organism evidence="9 10">
    <name type="scientific">Weissella koreensis</name>
    <dbReference type="NCBI Taxonomy" id="165096"/>
    <lineage>
        <taxon>Bacteria</taxon>
        <taxon>Bacillati</taxon>
        <taxon>Bacillota</taxon>
        <taxon>Bacilli</taxon>
        <taxon>Lactobacillales</taxon>
        <taxon>Lactobacillaceae</taxon>
        <taxon>Weissella</taxon>
    </lineage>
</organism>
<accession>A0A7H1MLS3</accession>
<evidence type="ECO:0000256" key="1">
    <source>
        <dbReference type="ARBA" id="ARBA00004651"/>
    </source>
</evidence>
<keyword evidence="5" id="KW-1133">Transmembrane helix</keyword>
<keyword evidence="3" id="KW-0997">Cell inner membrane</keyword>
<evidence type="ECO:0000256" key="5">
    <source>
        <dbReference type="ARBA" id="ARBA00022989"/>
    </source>
</evidence>
<dbReference type="RefSeq" id="WP_006846137.1">
    <property type="nucleotide sequence ID" value="NZ_CP026847.1"/>
</dbReference>
<keyword evidence="2" id="KW-1003">Cell membrane</keyword>
<sequence>MDYISIGLAFLSSYFYGVIANVPKRALLSSGFTGAISWATYLFVVQSIDNVFLANIVAAFLIGVVGLVFAKRKKVPSLMIYVGALIPLVPGGMAFETVTSFTKGNINAGVAGVFNTLVIAIGLVCGFSIASLGLNLRKKEIFKGHRK</sequence>
<proteinExistence type="inferred from homology"/>
<dbReference type="InterPro" id="IPR024528">
    <property type="entry name" value="ThrE_2"/>
</dbReference>
<keyword evidence="6" id="KW-0472">Membrane</keyword>
<comment type="subcellular location">
    <subcellularLocation>
        <location evidence="1">Cell membrane</location>
        <topology evidence="1">Multi-pass membrane protein</topology>
    </subcellularLocation>
</comment>
<evidence type="ECO:0000313" key="10">
    <source>
        <dbReference type="Proteomes" id="UP000516446"/>
    </source>
</evidence>
<evidence type="ECO:0000256" key="7">
    <source>
        <dbReference type="ARBA" id="ARBA00034125"/>
    </source>
</evidence>
<name>A0A7H1MLS3_9LACO</name>